<proteinExistence type="predicted"/>
<evidence type="ECO:0000313" key="1">
    <source>
        <dbReference type="EMBL" id="MDK2597639.1"/>
    </source>
</evidence>
<dbReference type="EMBL" id="JASJUT010000011">
    <property type="protein sequence ID" value="MDK2597639.1"/>
    <property type="molecule type" value="Genomic_DNA"/>
</dbReference>
<organism evidence="1 2">
    <name type="scientific">Pseudoalteromonas obscura</name>
    <dbReference type="NCBI Taxonomy" id="3048491"/>
    <lineage>
        <taxon>Bacteria</taxon>
        <taxon>Pseudomonadati</taxon>
        <taxon>Pseudomonadota</taxon>
        <taxon>Gammaproteobacteria</taxon>
        <taxon>Alteromonadales</taxon>
        <taxon>Pseudoalteromonadaceae</taxon>
        <taxon>Pseudoalteromonas</taxon>
    </lineage>
</organism>
<evidence type="ECO:0000313" key="2">
    <source>
        <dbReference type="Proteomes" id="UP001231915"/>
    </source>
</evidence>
<comment type="caution">
    <text evidence="1">The sequence shown here is derived from an EMBL/GenBank/DDBJ whole genome shotgun (WGS) entry which is preliminary data.</text>
</comment>
<dbReference type="Proteomes" id="UP001231915">
    <property type="component" value="Unassembled WGS sequence"/>
</dbReference>
<reference evidence="1 2" key="1">
    <citation type="submission" date="2023-05" db="EMBL/GenBank/DDBJ databases">
        <title>Pseudoalteromonas ardens sp. nov., Pseudoalteromonas obscura sp. nov., and Pseudoalteromonas umbrosa sp. nov., isolated from the coral Montipora capitata.</title>
        <authorList>
            <person name="Thomas E.M."/>
            <person name="Smith E.M."/>
            <person name="Papke E."/>
            <person name="Shlafstein M.D."/>
            <person name="Oline D.K."/>
            <person name="Videau P."/>
            <person name="Saw J.H."/>
            <person name="Strangman W.K."/>
            <person name="Ushijima B."/>
        </authorList>
    </citation>
    <scope>NUCLEOTIDE SEQUENCE [LARGE SCALE GENOMIC DNA]</scope>
    <source>
        <strain evidence="1 2">P94</strain>
    </source>
</reference>
<dbReference type="RefSeq" id="WP_211011977.1">
    <property type="nucleotide sequence ID" value="NZ_JASJUT010000011.1"/>
</dbReference>
<accession>A0ABT7ERG7</accession>
<protein>
    <submittedName>
        <fullName evidence="1">Uncharacterized protein</fullName>
    </submittedName>
</protein>
<gene>
    <name evidence="1" type="ORF">QNM18_21495</name>
</gene>
<sequence length="58" mass="6089">MANLNIKNLDSSKSAGKTKTLSVNVIKSLASLKAISGGRASGNYPKKRFPTIIVDNGI</sequence>
<keyword evidence="2" id="KW-1185">Reference proteome</keyword>
<name>A0ABT7ERG7_9GAMM</name>